<keyword evidence="10" id="KW-0407">Ion channel</keyword>
<dbReference type="AlphaFoldDB" id="A0A0K0FJJ1"/>
<keyword evidence="14" id="KW-1185">Reference proteome</keyword>
<evidence type="ECO:0000256" key="2">
    <source>
        <dbReference type="ARBA" id="ARBA00009237"/>
    </source>
</evidence>
<evidence type="ECO:0000259" key="12">
    <source>
        <dbReference type="Pfam" id="PF02931"/>
    </source>
</evidence>
<dbReference type="InterPro" id="IPR036719">
    <property type="entry name" value="Neuro-gated_channel_TM_sf"/>
</dbReference>
<dbReference type="WBParaSite" id="SVE_0906500.1">
    <property type="protein sequence ID" value="SVE_0906500.1"/>
    <property type="gene ID" value="SVE_0906500"/>
</dbReference>
<dbReference type="InterPro" id="IPR038050">
    <property type="entry name" value="Neuro_actylchol_rec"/>
</dbReference>
<evidence type="ECO:0000256" key="10">
    <source>
        <dbReference type="ARBA" id="ARBA00023303"/>
    </source>
</evidence>
<reference evidence="14" key="1">
    <citation type="submission" date="2014-07" db="EMBL/GenBank/DDBJ databases">
        <authorList>
            <person name="Martin A.A"/>
            <person name="De Silva N."/>
        </authorList>
    </citation>
    <scope>NUCLEOTIDE SEQUENCE</scope>
</reference>
<reference evidence="15" key="2">
    <citation type="submission" date="2015-08" db="UniProtKB">
        <authorList>
            <consortium name="WormBaseParasite"/>
        </authorList>
    </citation>
    <scope>IDENTIFICATION</scope>
</reference>
<dbReference type="CDD" id="cd18997">
    <property type="entry name" value="LGIC_ECD_nAChR"/>
    <property type="match status" value="1"/>
</dbReference>
<keyword evidence="6" id="KW-0406">Ion transport</keyword>
<keyword evidence="5 11" id="KW-1133">Transmembrane helix</keyword>
<comment type="subcellular location">
    <subcellularLocation>
        <location evidence="1">Cell membrane</location>
        <topology evidence="1">Multi-pass membrane protein</topology>
    </subcellularLocation>
</comment>
<sequence length="578" mass="67717">MFIIYNKIFRMAIGYNFLILYLIFIQIKYGSTLIVNATLTNLSSKIDDGRLSLSEYEKIPHIKLTKNLLDPKKYDTRVRPVSNHSKALKIYLSMTLYQIIDVNEPEQNIKLNMWMIQRWHDEMLDWNPIEYNNIETLILPSASIWKPDTYIYNSVVMNKDDTERHMNVRLDSTRKDGKLGANISFLYPAIYTTTCRLNVRFFPYEQENCTLTISSWTNDKSALDYYADAHVNLENFIRNEEWDVISFKVFRHEYKYACCEQPWVILQASLVMRRKPLYYLVNLIIPTSIITLVAITGFFTPGSTSNDRTEKINLGITTLLAMSILMLMVCDQMPTTSEFVPLIAWFYLSIIIIISIGTFLTSIVLSIHSQRQYGKLPSDWVRYFFFVIVYKFTLLTIPSQLKQIWIDCDNHPEDIYKKRNINFSKSQDGFIYPTNVNSYEKNDSKKDFVTSKLIKSSLTNKSQDFEMKVLKYDNENEYTRNQHTEKQHNKVKRRYIIGKNKKCTNYDTNNLENDKLNNVLKKLCRGSSRQIALEWEFLASILDRILLISFGSCVIIVTFGMMGIGIIAQHSYDMEIDE</sequence>
<keyword evidence="9" id="KW-1071">Ligand-gated ion channel</keyword>
<dbReference type="Gene3D" id="2.70.170.10">
    <property type="entry name" value="Neurotransmitter-gated ion-channel ligand-binding domain"/>
    <property type="match status" value="1"/>
</dbReference>
<proteinExistence type="inferred from homology"/>
<dbReference type="SUPFAM" id="SSF63712">
    <property type="entry name" value="Nicotinic receptor ligand binding domain-like"/>
    <property type="match status" value="1"/>
</dbReference>
<dbReference type="InterPro" id="IPR036734">
    <property type="entry name" value="Neur_chan_lig-bd_sf"/>
</dbReference>
<dbReference type="CDD" id="cd19051">
    <property type="entry name" value="LGIC_TM_cation"/>
    <property type="match status" value="1"/>
</dbReference>
<evidence type="ECO:0000256" key="7">
    <source>
        <dbReference type="ARBA" id="ARBA00023136"/>
    </source>
</evidence>
<dbReference type="Proteomes" id="UP000035680">
    <property type="component" value="Unassembled WGS sequence"/>
</dbReference>
<evidence type="ECO:0000256" key="6">
    <source>
        <dbReference type="ARBA" id="ARBA00023065"/>
    </source>
</evidence>
<dbReference type="PANTHER" id="PTHR18945">
    <property type="entry name" value="NEUROTRANSMITTER GATED ION CHANNEL"/>
    <property type="match status" value="1"/>
</dbReference>
<keyword evidence="8" id="KW-0325">Glycoprotein</keyword>
<feature type="transmembrane region" description="Helical" evidence="11">
    <location>
        <begin position="342"/>
        <end position="368"/>
    </location>
</feature>
<evidence type="ECO:0000256" key="5">
    <source>
        <dbReference type="ARBA" id="ARBA00022989"/>
    </source>
</evidence>
<name>A0A0K0FJJ1_STRVS</name>
<evidence type="ECO:0000256" key="1">
    <source>
        <dbReference type="ARBA" id="ARBA00004651"/>
    </source>
</evidence>
<dbReference type="InterPro" id="IPR006202">
    <property type="entry name" value="Neur_chan_lig-bd"/>
</dbReference>
<evidence type="ECO:0000256" key="4">
    <source>
        <dbReference type="ARBA" id="ARBA00022729"/>
    </source>
</evidence>
<evidence type="ECO:0000256" key="3">
    <source>
        <dbReference type="ARBA" id="ARBA00022692"/>
    </source>
</evidence>
<dbReference type="Pfam" id="PF02931">
    <property type="entry name" value="Neur_chan_LBD"/>
    <property type="match status" value="1"/>
</dbReference>
<dbReference type="InterPro" id="IPR006201">
    <property type="entry name" value="Neur_channel"/>
</dbReference>
<keyword evidence="4" id="KW-0732">Signal</keyword>
<evidence type="ECO:0000259" key="13">
    <source>
        <dbReference type="Pfam" id="PF02932"/>
    </source>
</evidence>
<dbReference type="GO" id="GO:0005886">
    <property type="term" value="C:plasma membrane"/>
    <property type="evidence" value="ECO:0007669"/>
    <property type="project" value="UniProtKB-SubCell"/>
</dbReference>
<feature type="domain" description="Neurotransmitter-gated ion-channel ligand-binding" evidence="12">
    <location>
        <begin position="63"/>
        <end position="276"/>
    </location>
</feature>
<accession>A0A0K0FJJ1</accession>
<protein>
    <submittedName>
        <fullName evidence="15">Acetylcholine receptor subunit alpha-type deg-3</fullName>
    </submittedName>
</protein>
<dbReference type="GO" id="GO:0005230">
    <property type="term" value="F:extracellular ligand-gated monoatomic ion channel activity"/>
    <property type="evidence" value="ECO:0007669"/>
    <property type="project" value="InterPro"/>
</dbReference>
<keyword evidence="9" id="KW-0813">Transport</keyword>
<dbReference type="InterPro" id="IPR006029">
    <property type="entry name" value="Neurotrans-gated_channel_TM"/>
</dbReference>
<keyword evidence="3 11" id="KW-0812">Transmembrane</keyword>
<evidence type="ECO:0000256" key="9">
    <source>
        <dbReference type="ARBA" id="ARBA00023286"/>
    </source>
</evidence>
<evidence type="ECO:0000256" key="8">
    <source>
        <dbReference type="ARBA" id="ARBA00023180"/>
    </source>
</evidence>
<evidence type="ECO:0000313" key="15">
    <source>
        <dbReference type="WBParaSite" id="SVE_0906500.1"/>
    </source>
</evidence>
<feature type="transmembrane region" description="Helical" evidence="11">
    <location>
        <begin position="312"/>
        <end position="330"/>
    </location>
</feature>
<dbReference type="Gene3D" id="1.20.58.390">
    <property type="entry name" value="Neurotransmitter-gated ion-channel transmembrane domain"/>
    <property type="match status" value="1"/>
</dbReference>
<evidence type="ECO:0000313" key="14">
    <source>
        <dbReference type="Proteomes" id="UP000035680"/>
    </source>
</evidence>
<dbReference type="PRINTS" id="PR00252">
    <property type="entry name" value="NRIONCHANNEL"/>
</dbReference>
<dbReference type="Pfam" id="PF02932">
    <property type="entry name" value="Neur_chan_memb"/>
    <property type="match status" value="1"/>
</dbReference>
<dbReference type="SUPFAM" id="SSF90112">
    <property type="entry name" value="Neurotransmitter-gated ion-channel transmembrane pore"/>
    <property type="match status" value="1"/>
</dbReference>
<evidence type="ECO:0000256" key="11">
    <source>
        <dbReference type="SAM" id="Phobius"/>
    </source>
</evidence>
<keyword evidence="7 11" id="KW-0472">Membrane</keyword>
<feature type="transmembrane region" description="Helical" evidence="11">
    <location>
        <begin position="277"/>
        <end position="300"/>
    </location>
</feature>
<dbReference type="GO" id="GO:0004888">
    <property type="term" value="F:transmembrane signaling receptor activity"/>
    <property type="evidence" value="ECO:0007669"/>
    <property type="project" value="InterPro"/>
</dbReference>
<feature type="transmembrane region" description="Helical" evidence="11">
    <location>
        <begin position="545"/>
        <end position="568"/>
    </location>
</feature>
<feature type="domain" description="Neurotransmitter-gated ion-channel transmembrane" evidence="13">
    <location>
        <begin position="283"/>
        <end position="561"/>
    </location>
</feature>
<organism evidence="14 15">
    <name type="scientific">Strongyloides venezuelensis</name>
    <name type="common">Threadworm</name>
    <dbReference type="NCBI Taxonomy" id="75913"/>
    <lineage>
        <taxon>Eukaryota</taxon>
        <taxon>Metazoa</taxon>
        <taxon>Ecdysozoa</taxon>
        <taxon>Nematoda</taxon>
        <taxon>Chromadorea</taxon>
        <taxon>Rhabditida</taxon>
        <taxon>Tylenchina</taxon>
        <taxon>Panagrolaimomorpha</taxon>
        <taxon>Strongyloidoidea</taxon>
        <taxon>Strongyloididae</taxon>
        <taxon>Strongyloides</taxon>
    </lineage>
</organism>
<comment type="similarity">
    <text evidence="2">Belongs to the ligand-gated ion channel (TC 1.A.9) family. Acetylcholine receptor (TC 1.A.9.1) subfamily.</text>
</comment>
<feature type="transmembrane region" description="Helical" evidence="11">
    <location>
        <begin position="12"/>
        <end position="35"/>
    </location>
</feature>
<dbReference type="STRING" id="75913.A0A0K0FJJ1"/>
<dbReference type="FunFam" id="2.70.170.10:FF:000031">
    <property type="entry name" value="AcetylCholine Receptor"/>
    <property type="match status" value="1"/>
</dbReference>